<gene>
    <name evidence="2" type="ORF">HELO_2941D</name>
    <name evidence="3" type="ORF">SR933_08915</name>
</gene>
<dbReference type="InterPro" id="IPR052564">
    <property type="entry name" value="N-acetyltrans/Recomb-assoc"/>
</dbReference>
<accession>A0A1R4A4D2</accession>
<dbReference type="RefSeq" id="WP_109637453.1">
    <property type="nucleotide sequence ID" value="NC_014532.2"/>
</dbReference>
<evidence type="ECO:0000313" key="3">
    <source>
        <dbReference type="EMBL" id="WPU49002.1"/>
    </source>
</evidence>
<dbReference type="KEGG" id="hel:HELO_2941D"/>
<keyword evidence="2" id="KW-0808">Transferase</keyword>
<dbReference type="AlphaFoldDB" id="A0A1R4A4D2"/>
<reference evidence="2" key="2">
    <citation type="submission" date="2010-05" db="EMBL/GenBank/DDBJ databases">
        <title>Revision and reannotation of the Halomonas elongata DSM 2581(T) genome.</title>
        <authorList>
            <person name="Pfeiffer F."/>
            <person name="Bagyan I."/>
            <person name="Alfaro-Espinoza G."/>
            <person name="Zamora-Lagos M.A."/>
            <person name="Habermann B."/>
            <person name="Oesterhelt D."/>
            <person name="Kunte H.J."/>
        </authorList>
    </citation>
    <scope>NUCLEOTIDE SEQUENCE</scope>
    <source>
        <strain evidence="2">Type strain: DSM 2581</strain>
    </source>
</reference>
<dbReference type="CDD" id="cd04301">
    <property type="entry name" value="NAT_SF"/>
    <property type="match status" value="1"/>
</dbReference>
<reference evidence="3 5" key="4">
    <citation type="submission" date="2023-11" db="EMBL/GenBank/DDBJ databases">
        <title>MicrobeMod: A computational toolkit for identifying prokaryotic methylation and restriction-modification with nanopore sequencing.</title>
        <authorList>
            <person name="Crits-Christoph A."/>
            <person name="Kang S.C."/>
            <person name="Lee H."/>
            <person name="Ostrov N."/>
        </authorList>
    </citation>
    <scope>NUCLEOTIDE SEQUENCE [LARGE SCALE GENOMIC DNA]</scope>
    <source>
        <strain evidence="3 5">ATCC 33173</strain>
    </source>
</reference>
<dbReference type="EC" id="2.3.1.-" evidence="2 3"/>
<dbReference type="Pfam" id="PF13673">
    <property type="entry name" value="Acetyltransf_10"/>
    <property type="match status" value="1"/>
</dbReference>
<evidence type="ECO:0000313" key="2">
    <source>
        <dbReference type="EMBL" id="SJK83821.1"/>
    </source>
</evidence>
<name>A0A1R4A4D2_HALED</name>
<evidence type="ECO:0000313" key="5">
    <source>
        <dbReference type="Proteomes" id="UP001322512"/>
    </source>
</evidence>
<sequence length="168" mass="19642">MEVKIYSEERAKEIADLFHQLVHSIDPSVYSPEQQEVWEPTPPDYERWSQRLKEKKPFIAIIDNRIADFIELDPDGHIDYIYTHPDFLGCGVASVLFEYLLKQAMSLNLERLYVEASCVARPFFENRGFSIIQRDEVKRHGVTLVNFTMERRLHPNNQMQPTADVSAD</sequence>
<proteinExistence type="predicted"/>
<dbReference type="Gene3D" id="3.40.630.30">
    <property type="match status" value="1"/>
</dbReference>
<dbReference type="EMBL" id="CP139472">
    <property type="protein sequence ID" value="WPU49002.1"/>
    <property type="molecule type" value="Genomic_DNA"/>
</dbReference>
<dbReference type="GO" id="GO:0016747">
    <property type="term" value="F:acyltransferase activity, transferring groups other than amino-acyl groups"/>
    <property type="evidence" value="ECO:0007669"/>
    <property type="project" value="InterPro"/>
</dbReference>
<keyword evidence="2" id="KW-0012">Acyltransferase</keyword>
<dbReference type="InterPro" id="IPR016181">
    <property type="entry name" value="Acyl_CoA_acyltransferase"/>
</dbReference>
<organism evidence="2 4">
    <name type="scientific">Halomonas elongata (strain ATCC 33173 / DSM 2581 / NBRC 15536 / NCIMB 2198 / 1H9)</name>
    <dbReference type="NCBI Taxonomy" id="768066"/>
    <lineage>
        <taxon>Bacteria</taxon>
        <taxon>Pseudomonadati</taxon>
        <taxon>Pseudomonadota</taxon>
        <taxon>Gammaproteobacteria</taxon>
        <taxon>Oceanospirillales</taxon>
        <taxon>Halomonadaceae</taxon>
        <taxon>Halomonas</taxon>
    </lineage>
</organism>
<dbReference type="EMBL" id="FN869568">
    <property type="protein sequence ID" value="SJK83821.1"/>
    <property type="molecule type" value="Genomic_DNA"/>
</dbReference>
<keyword evidence="5" id="KW-1185">Reference proteome</keyword>
<protein>
    <submittedName>
        <fullName evidence="3">GNAT family N-acetyltransferase</fullName>
    </submittedName>
    <submittedName>
        <fullName evidence="2">GNAT family acetyltransferase</fullName>
        <ecNumber evidence="2 3">2.3.1.-</ecNumber>
    </submittedName>
</protein>
<dbReference type="PROSITE" id="PS51186">
    <property type="entry name" value="GNAT"/>
    <property type="match status" value="1"/>
</dbReference>
<reference evidence="2" key="1">
    <citation type="journal article" date="2010" name="Environ. Microbiol.">
        <title>A blueprint of ectoine metabolism from the genome of the industrial producer Halomonas elongata DSM 2581(T).</title>
        <authorList>
            <person name="Schwibbert K."/>
            <person name="Marin-Sanguino A."/>
            <person name="Bagyan I."/>
            <person name="Heidrich G."/>
            <person name="Lentzen G."/>
            <person name="Seitz H."/>
            <person name="Rampp M."/>
            <person name="Schuster S.C."/>
            <person name="Klenk H.P."/>
            <person name="Pfeiffer F."/>
            <person name="Oesterhelt D."/>
            <person name="Kunte H.J."/>
        </authorList>
    </citation>
    <scope>NUCLEOTIDE SEQUENCE</scope>
    <source>
        <strain evidence="2">Type strain: DSM 2581</strain>
    </source>
</reference>
<dbReference type="PANTHER" id="PTHR43451:SF1">
    <property type="entry name" value="ACETYLTRANSFERASE"/>
    <property type="match status" value="1"/>
</dbReference>
<dbReference type="Proteomes" id="UP001322512">
    <property type="component" value="Chromosome"/>
</dbReference>
<dbReference type="GeneID" id="91010294"/>
<dbReference type="Proteomes" id="UP000008707">
    <property type="component" value="Chromosome"/>
</dbReference>
<dbReference type="SUPFAM" id="SSF55729">
    <property type="entry name" value="Acyl-CoA N-acyltransferases (Nat)"/>
    <property type="match status" value="1"/>
</dbReference>
<feature type="domain" description="N-acetyltransferase" evidence="1">
    <location>
        <begin position="1"/>
        <end position="154"/>
    </location>
</feature>
<dbReference type="PANTHER" id="PTHR43451">
    <property type="entry name" value="ACETYLTRANSFERASE (GNAT) FAMILY PROTEIN"/>
    <property type="match status" value="1"/>
</dbReference>
<dbReference type="InterPro" id="IPR000182">
    <property type="entry name" value="GNAT_dom"/>
</dbReference>
<evidence type="ECO:0000259" key="1">
    <source>
        <dbReference type="PROSITE" id="PS51186"/>
    </source>
</evidence>
<dbReference type="OrthoDB" id="5355033at2"/>
<evidence type="ECO:0000313" key="4">
    <source>
        <dbReference type="Proteomes" id="UP000008707"/>
    </source>
</evidence>
<reference evidence="4" key="3">
    <citation type="journal article" date="2011" name="Environ. Microbiol.">
        <title>A blueprint of ectoine metabolism from the genome of the industrial producer Halomonas elongata DSM 2581(T).</title>
        <authorList>
            <person name="Schwibbert K."/>
            <person name="Marin-Sanguino A."/>
            <person name="Bagyan I."/>
            <person name="Heidrich G."/>
            <person name="Lentzen G."/>
            <person name="Seitz H."/>
            <person name="Rampp M."/>
            <person name="Schuster S.C."/>
            <person name="Klenk H.P."/>
            <person name="Pfeiffer F."/>
            <person name="Oesterhelt D."/>
            <person name="Kunte H.J."/>
        </authorList>
    </citation>
    <scope>NUCLEOTIDE SEQUENCE [LARGE SCALE GENOMIC DNA]</scope>
    <source>
        <strain evidence="4">ATCC 33173 / DSM 2581 / NBRC 15536 / NCIMB 2198 / 1H9</strain>
    </source>
</reference>